<dbReference type="OrthoDB" id="9806127at2"/>
<dbReference type="PROSITE" id="PS50893">
    <property type="entry name" value="ABC_TRANSPORTER_2"/>
    <property type="match status" value="1"/>
</dbReference>
<dbReference type="CDD" id="cd07346">
    <property type="entry name" value="ABC_6TM_exporters"/>
    <property type="match status" value="1"/>
</dbReference>
<evidence type="ECO:0000259" key="11">
    <source>
        <dbReference type="PROSITE" id="PS50893"/>
    </source>
</evidence>
<evidence type="ECO:0000313" key="13">
    <source>
        <dbReference type="EMBL" id="ROR93426.1"/>
    </source>
</evidence>
<sequence>MSDRATGTPTHAIAPASQLGLFATIGRGIATSPAIKRGIGLTLVLAILGTAGQLVVPVAVQHATDAGLLAPDGVDVGVVVRTALLALVLAVAAAAFTMFARSRLVAATERGLAQLRVAAFEHVHRLGVLTQNTERRGSLISRVTADVDTVAIFVQWGGLSLILALLQIVLASVAIAFYSWELLLLIWACLIPMILLAPRAQRILSSRYALVRLRAGAMLAAVSESVVGARTIKAYGVQERTGRRLDAAVTEQRDAAVRAQTIAAGAFSVGVLLSGFALAAVVVAGTYLGIGGRLSVGDLLAVLFLTQLFVQPVQMATETLNQLQDAVAGWRRVLSLLETPISVPEPAAPVALPPGPLGVRVDHVSYSYPDGPRVLHDVDVDLPAGTRVVVVGATGSGKTTLGRLVTRLVDPDDGAIRVGGVDLREVADADLRRRVVAVTQEGHLFDTTVGDNITYAVPGAGPAQAERALVELGLADWLAGLPLGLDTPVGQRGETLSAGERQLVALARAHLVGADVLVLDEATSAVDPATELRTSHALARLVDGRTSITVAHRLSTAQAADLVLVVDAGRLVEIGSHAELVAADGEYARLFRAWLAATS</sequence>
<dbReference type="Pfam" id="PF00664">
    <property type="entry name" value="ABC_membrane"/>
    <property type="match status" value="1"/>
</dbReference>
<dbReference type="GO" id="GO:0005886">
    <property type="term" value="C:plasma membrane"/>
    <property type="evidence" value="ECO:0007669"/>
    <property type="project" value="UniProtKB-SubCell"/>
</dbReference>
<dbReference type="InterPro" id="IPR039421">
    <property type="entry name" value="Type_1_exporter"/>
</dbReference>
<keyword evidence="5 10" id="KW-0812">Transmembrane</keyword>
<dbReference type="PROSITE" id="PS50929">
    <property type="entry name" value="ABC_TM1F"/>
    <property type="match status" value="1"/>
</dbReference>
<protein>
    <submittedName>
        <fullName evidence="13">ABC-type multidrug transport system fused ATPase/permease subunit</fullName>
    </submittedName>
</protein>
<keyword evidence="7" id="KW-0067">ATP-binding</keyword>
<dbReference type="PANTHER" id="PTHR43394">
    <property type="entry name" value="ATP-DEPENDENT PERMEASE MDL1, MITOCHONDRIAL"/>
    <property type="match status" value="1"/>
</dbReference>
<name>A0A3N2D0Y1_9MICO</name>
<dbReference type="RefSeq" id="WP_123740392.1">
    <property type="nucleotide sequence ID" value="NZ_RKHQ01000002.1"/>
</dbReference>
<dbReference type="EMBL" id="RKHQ01000002">
    <property type="protein sequence ID" value="ROR93426.1"/>
    <property type="molecule type" value="Genomic_DNA"/>
</dbReference>
<comment type="caution">
    <text evidence="13">The sequence shown here is derived from an EMBL/GenBank/DDBJ whole genome shotgun (WGS) entry which is preliminary data.</text>
</comment>
<gene>
    <name evidence="13" type="ORF">EDD28_2839</name>
</gene>
<evidence type="ECO:0000256" key="4">
    <source>
        <dbReference type="ARBA" id="ARBA00022519"/>
    </source>
</evidence>
<evidence type="ECO:0000256" key="5">
    <source>
        <dbReference type="ARBA" id="ARBA00022692"/>
    </source>
</evidence>
<proteinExistence type="predicted"/>
<dbReference type="SMART" id="SM00382">
    <property type="entry name" value="AAA"/>
    <property type="match status" value="1"/>
</dbReference>
<evidence type="ECO:0000256" key="2">
    <source>
        <dbReference type="ARBA" id="ARBA00022448"/>
    </source>
</evidence>
<evidence type="ECO:0000256" key="1">
    <source>
        <dbReference type="ARBA" id="ARBA00004651"/>
    </source>
</evidence>
<dbReference type="Pfam" id="PF00005">
    <property type="entry name" value="ABC_tran"/>
    <property type="match status" value="1"/>
</dbReference>
<keyword evidence="8 10" id="KW-1133">Transmembrane helix</keyword>
<dbReference type="PANTHER" id="PTHR43394:SF1">
    <property type="entry name" value="ATP-BINDING CASSETTE SUB-FAMILY B MEMBER 10, MITOCHONDRIAL"/>
    <property type="match status" value="1"/>
</dbReference>
<comment type="subcellular location">
    <subcellularLocation>
        <location evidence="1">Cell membrane</location>
        <topology evidence="1">Multi-pass membrane protein</topology>
    </subcellularLocation>
</comment>
<evidence type="ECO:0000313" key="14">
    <source>
        <dbReference type="Proteomes" id="UP000275356"/>
    </source>
</evidence>
<feature type="transmembrane region" description="Helical" evidence="10">
    <location>
        <begin position="177"/>
        <end position="197"/>
    </location>
</feature>
<feature type="domain" description="ABC transmembrane type-1" evidence="12">
    <location>
        <begin position="41"/>
        <end position="325"/>
    </location>
</feature>
<dbReference type="GO" id="GO:0015421">
    <property type="term" value="F:ABC-type oligopeptide transporter activity"/>
    <property type="evidence" value="ECO:0007669"/>
    <property type="project" value="TreeGrafter"/>
</dbReference>
<evidence type="ECO:0000256" key="8">
    <source>
        <dbReference type="ARBA" id="ARBA00022989"/>
    </source>
</evidence>
<dbReference type="GO" id="GO:0005524">
    <property type="term" value="F:ATP binding"/>
    <property type="evidence" value="ECO:0007669"/>
    <property type="project" value="UniProtKB-KW"/>
</dbReference>
<keyword evidence="3" id="KW-1003">Cell membrane</keyword>
<keyword evidence="6" id="KW-0547">Nucleotide-binding</keyword>
<feature type="transmembrane region" description="Helical" evidence="10">
    <location>
        <begin position="80"/>
        <end position="100"/>
    </location>
</feature>
<dbReference type="InterPro" id="IPR011527">
    <property type="entry name" value="ABC1_TM_dom"/>
</dbReference>
<keyword evidence="4" id="KW-0997">Cell inner membrane</keyword>
<dbReference type="InterPro" id="IPR003439">
    <property type="entry name" value="ABC_transporter-like_ATP-bd"/>
</dbReference>
<dbReference type="SUPFAM" id="SSF52540">
    <property type="entry name" value="P-loop containing nucleoside triphosphate hydrolases"/>
    <property type="match status" value="1"/>
</dbReference>
<evidence type="ECO:0000256" key="10">
    <source>
        <dbReference type="SAM" id="Phobius"/>
    </source>
</evidence>
<feature type="transmembrane region" description="Helical" evidence="10">
    <location>
        <begin position="150"/>
        <end position="171"/>
    </location>
</feature>
<dbReference type="Gene3D" id="1.20.1560.10">
    <property type="entry name" value="ABC transporter type 1, transmembrane domain"/>
    <property type="match status" value="1"/>
</dbReference>
<keyword evidence="2" id="KW-0813">Transport</keyword>
<dbReference type="InterPro" id="IPR003593">
    <property type="entry name" value="AAA+_ATPase"/>
</dbReference>
<evidence type="ECO:0000259" key="12">
    <source>
        <dbReference type="PROSITE" id="PS50929"/>
    </source>
</evidence>
<dbReference type="AlphaFoldDB" id="A0A3N2D0Y1"/>
<evidence type="ECO:0000256" key="7">
    <source>
        <dbReference type="ARBA" id="ARBA00022840"/>
    </source>
</evidence>
<organism evidence="13 14">
    <name type="scientific">Salana multivorans</name>
    <dbReference type="NCBI Taxonomy" id="120377"/>
    <lineage>
        <taxon>Bacteria</taxon>
        <taxon>Bacillati</taxon>
        <taxon>Actinomycetota</taxon>
        <taxon>Actinomycetes</taxon>
        <taxon>Micrococcales</taxon>
        <taxon>Beutenbergiaceae</taxon>
        <taxon>Salana</taxon>
    </lineage>
</organism>
<reference evidence="13 14" key="1">
    <citation type="submission" date="2018-11" db="EMBL/GenBank/DDBJ databases">
        <title>Sequencing the genomes of 1000 actinobacteria strains.</title>
        <authorList>
            <person name="Klenk H.-P."/>
        </authorList>
    </citation>
    <scope>NUCLEOTIDE SEQUENCE [LARGE SCALE GENOMIC DNA]</scope>
    <source>
        <strain evidence="13 14">DSM 13521</strain>
    </source>
</reference>
<evidence type="ECO:0000256" key="3">
    <source>
        <dbReference type="ARBA" id="ARBA00022475"/>
    </source>
</evidence>
<dbReference type="GO" id="GO:0016887">
    <property type="term" value="F:ATP hydrolysis activity"/>
    <property type="evidence" value="ECO:0007669"/>
    <property type="project" value="InterPro"/>
</dbReference>
<dbReference type="InterPro" id="IPR036640">
    <property type="entry name" value="ABC1_TM_sf"/>
</dbReference>
<evidence type="ECO:0000256" key="9">
    <source>
        <dbReference type="ARBA" id="ARBA00023136"/>
    </source>
</evidence>
<keyword evidence="9 10" id="KW-0472">Membrane</keyword>
<dbReference type="FunFam" id="3.40.50.300:FF:001001">
    <property type="entry name" value="Multidrug ABC transporter ATP-binding protein"/>
    <property type="match status" value="1"/>
</dbReference>
<feature type="transmembrane region" description="Helical" evidence="10">
    <location>
        <begin position="262"/>
        <end position="284"/>
    </location>
</feature>
<accession>A0A3N2D0Y1</accession>
<dbReference type="InterPro" id="IPR027417">
    <property type="entry name" value="P-loop_NTPase"/>
</dbReference>
<dbReference type="Gene3D" id="3.40.50.300">
    <property type="entry name" value="P-loop containing nucleotide triphosphate hydrolases"/>
    <property type="match status" value="1"/>
</dbReference>
<dbReference type="Proteomes" id="UP000275356">
    <property type="component" value="Unassembled WGS sequence"/>
</dbReference>
<feature type="transmembrane region" description="Helical" evidence="10">
    <location>
        <begin position="39"/>
        <end position="60"/>
    </location>
</feature>
<feature type="domain" description="ABC transporter" evidence="11">
    <location>
        <begin position="359"/>
        <end position="593"/>
    </location>
</feature>
<dbReference type="SUPFAM" id="SSF90123">
    <property type="entry name" value="ABC transporter transmembrane region"/>
    <property type="match status" value="1"/>
</dbReference>
<evidence type="ECO:0000256" key="6">
    <source>
        <dbReference type="ARBA" id="ARBA00022741"/>
    </source>
</evidence>
<keyword evidence="14" id="KW-1185">Reference proteome</keyword>